<evidence type="ECO:0000313" key="2">
    <source>
        <dbReference type="Proteomes" id="UP000001227"/>
    </source>
</evidence>
<sequence>MPTPLKLTLVEPSYTPFLGKASIIQVDKKGFQESNFKISMDTASSRVYLCHGFTLQESTYTNVASIGIQF</sequence>
<dbReference type="RefSeq" id="WP_012473089.1">
    <property type="nucleotide sequence ID" value="NC_010830.1"/>
</dbReference>
<proteinExistence type="predicted"/>
<dbReference type="HOGENOM" id="CLU_2748844_0_0_10"/>
<accession>B3ESX3</accession>
<protein>
    <submittedName>
        <fullName evidence="1">Uncharacterized protein</fullName>
    </submittedName>
</protein>
<dbReference type="KEGG" id="aas:Aasi_0967"/>
<gene>
    <name evidence="1" type="ordered locus">Aasi_0967</name>
</gene>
<evidence type="ECO:0000313" key="1">
    <source>
        <dbReference type="EMBL" id="ACE06325.1"/>
    </source>
</evidence>
<dbReference type="AlphaFoldDB" id="B3ESX3"/>
<name>B3ESX3_AMOA5</name>
<dbReference type="EMBL" id="CP001102">
    <property type="protein sequence ID" value="ACE06325.1"/>
    <property type="molecule type" value="Genomic_DNA"/>
</dbReference>
<organism evidence="1 2">
    <name type="scientific">Amoebophilus asiaticus (strain 5a2)</name>
    <dbReference type="NCBI Taxonomy" id="452471"/>
    <lineage>
        <taxon>Bacteria</taxon>
        <taxon>Pseudomonadati</taxon>
        <taxon>Bacteroidota</taxon>
        <taxon>Cytophagia</taxon>
        <taxon>Cytophagales</taxon>
        <taxon>Amoebophilaceae</taxon>
        <taxon>Candidatus Amoebophilus</taxon>
    </lineage>
</organism>
<dbReference type="Proteomes" id="UP000001227">
    <property type="component" value="Chromosome"/>
</dbReference>
<keyword evidence="2" id="KW-1185">Reference proteome</keyword>
<reference evidence="1 2" key="1">
    <citation type="journal article" date="2010" name="J. Bacteriol.">
        <title>The genome of the amoeba symbiont 'Candidatus Amoebophilus asiaticus' reveals common mechanisms for host cell interaction among amoeba-associated bacteria.</title>
        <authorList>
            <person name="Schmitz-Esser S."/>
            <person name="Tischler P."/>
            <person name="Arnold R."/>
            <person name="Montanaro J."/>
            <person name="Wagner M."/>
            <person name="Rattei T."/>
            <person name="Horn M."/>
        </authorList>
    </citation>
    <scope>NUCLEOTIDE SEQUENCE [LARGE SCALE GENOMIC DNA]</scope>
    <source>
        <strain evidence="1 2">5a2</strain>
    </source>
</reference>